<proteinExistence type="predicted"/>
<dbReference type="Proteomes" id="UP000557217">
    <property type="component" value="Unassembled WGS sequence"/>
</dbReference>
<gene>
    <name evidence="1" type="ORF">HNR36_001061</name>
</gene>
<evidence type="ECO:0000313" key="1">
    <source>
        <dbReference type="EMBL" id="MBB5148675.1"/>
    </source>
</evidence>
<sequence length="121" mass="14495">MNSETNNLIHKQIILDLTIRTLERDSKYIKKLKLHYAIEEWISAKIKELQNDLKTVKSQLYKFGVKIQSENRLDESFTEYIVLERGLKFELKYSNIALRNWVNEEAKRLLGLPYRKSEYSK</sequence>
<dbReference type="EMBL" id="JACHGZ010000008">
    <property type="protein sequence ID" value="MBB5148675.1"/>
    <property type="molecule type" value="Genomic_DNA"/>
</dbReference>
<reference evidence="1 2" key="1">
    <citation type="submission" date="2020-08" db="EMBL/GenBank/DDBJ databases">
        <title>Genomic Encyclopedia of Type Strains, Phase IV (KMG-IV): sequencing the most valuable type-strain genomes for metagenomic binning, comparative biology and taxonomic classification.</title>
        <authorList>
            <person name="Goeker M."/>
        </authorList>
    </citation>
    <scope>NUCLEOTIDE SEQUENCE [LARGE SCALE GENOMIC DNA]</scope>
    <source>
        <strain evidence="1 2">DSM 10633</strain>
    </source>
</reference>
<dbReference type="InterPro" id="IPR058600">
    <property type="entry name" value="YhjD-like"/>
</dbReference>
<name>A0A840PJT6_URETH</name>
<keyword evidence="2" id="KW-1185">Reference proteome</keyword>
<comment type="caution">
    <text evidence="1">The sequence shown here is derived from an EMBL/GenBank/DDBJ whole genome shotgun (WGS) entry which is preliminary data.</text>
</comment>
<organism evidence="1 2">
    <name type="scientific">Ureibacillus thermosphaericus</name>
    <dbReference type="NCBI Taxonomy" id="51173"/>
    <lineage>
        <taxon>Bacteria</taxon>
        <taxon>Bacillati</taxon>
        <taxon>Bacillota</taxon>
        <taxon>Bacilli</taxon>
        <taxon>Bacillales</taxon>
        <taxon>Caryophanaceae</taxon>
        <taxon>Ureibacillus</taxon>
    </lineage>
</organism>
<evidence type="ECO:0000313" key="2">
    <source>
        <dbReference type="Proteomes" id="UP000557217"/>
    </source>
</evidence>
<accession>A0A840PJT6</accession>
<dbReference type="RefSeq" id="WP_168412182.1">
    <property type="nucleotide sequence ID" value="NZ_JAAXPW010000008.1"/>
</dbReference>
<protein>
    <submittedName>
        <fullName evidence="1">Putative PP-loop superfamily ATPase</fullName>
    </submittedName>
</protein>
<dbReference type="Pfam" id="PF26325">
    <property type="entry name" value="YhjD"/>
    <property type="match status" value="1"/>
</dbReference>
<dbReference type="AlphaFoldDB" id="A0A840PJT6"/>